<gene>
    <name evidence="3" type="ORF">HELGO_WM23619</name>
</gene>
<evidence type="ECO:0000313" key="3">
    <source>
        <dbReference type="EMBL" id="CAA6826285.1"/>
    </source>
</evidence>
<name>A0A6S6U3N3_9BACT</name>
<dbReference type="GO" id="GO:0005524">
    <property type="term" value="F:ATP binding"/>
    <property type="evidence" value="ECO:0007669"/>
    <property type="project" value="InterPro"/>
</dbReference>
<reference evidence="3" key="1">
    <citation type="submission" date="2020-01" db="EMBL/GenBank/DDBJ databases">
        <authorList>
            <person name="Meier V. D."/>
            <person name="Meier V D."/>
        </authorList>
    </citation>
    <scope>NUCLEOTIDE SEQUENCE</scope>
    <source>
        <strain evidence="3">HLG_WM_MAG_05</strain>
    </source>
</reference>
<dbReference type="InterPro" id="IPR027417">
    <property type="entry name" value="P-loop_NTPase"/>
</dbReference>
<evidence type="ECO:0000259" key="2">
    <source>
        <dbReference type="Pfam" id="PF13635"/>
    </source>
</evidence>
<dbReference type="SUPFAM" id="SSF52540">
    <property type="entry name" value="P-loop containing nucleoside triphosphate hydrolases"/>
    <property type="match status" value="1"/>
</dbReference>
<dbReference type="Pfam" id="PF13635">
    <property type="entry name" value="DUF4143"/>
    <property type="match status" value="1"/>
</dbReference>
<dbReference type="InterPro" id="IPR036388">
    <property type="entry name" value="WH-like_DNA-bd_sf"/>
</dbReference>
<dbReference type="SUPFAM" id="SSF46785">
    <property type="entry name" value="Winged helix' DNA-binding domain"/>
    <property type="match status" value="1"/>
</dbReference>
<feature type="domain" description="DUF4143" evidence="2">
    <location>
        <begin position="269"/>
        <end position="409"/>
    </location>
</feature>
<dbReference type="PANTHER" id="PTHR34704">
    <property type="entry name" value="ATPASE"/>
    <property type="match status" value="1"/>
</dbReference>
<dbReference type="InterPro" id="IPR011579">
    <property type="entry name" value="ATPase_dom"/>
</dbReference>
<dbReference type="Gene3D" id="1.10.10.10">
    <property type="entry name" value="Winged helix-like DNA-binding domain superfamily/Winged helix DNA-binding domain"/>
    <property type="match status" value="1"/>
</dbReference>
<protein>
    <submittedName>
        <fullName evidence="3">Archaeal ATPase, fused to C-terminal DUF234 domain</fullName>
    </submittedName>
</protein>
<evidence type="ECO:0000259" key="1">
    <source>
        <dbReference type="Pfam" id="PF01637"/>
    </source>
</evidence>
<accession>A0A6S6U3N3</accession>
<dbReference type="PANTHER" id="PTHR34704:SF1">
    <property type="entry name" value="ATPASE"/>
    <property type="match status" value="1"/>
</dbReference>
<dbReference type="InterPro" id="IPR025420">
    <property type="entry name" value="DUF4143"/>
</dbReference>
<proteinExistence type="predicted"/>
<dbReference type="AlphaFoldDB" id="A0A6S6U3N3"/>
<dbReference type="InterPro" id="IPR036390">
    <property type="entry name" value="WH_DNA-bd_sf"/>
</dbReference>
<dbReference type="EMBL" id="CACVAU010000086">
    <property type="protein sequence ID" value="CAA6826285.1"/>
    <property type="molecule type" value="Genomic_DNA"/>
</dbReference>
<feature type="domain" description="ATPase" evidence="1">
    <location>
        <begin position="2"/>
        <end position="216"/>
    </location>
</feature>
<dbReference type="Pfam" id="PF01637">
    <property type="entry name" value="ATPase_2"/>
    <property type="match status" value="1"/>
</dbReference>
<organism evidence="3">
    <name type="scientific">uncultured Sulfurovum sp</name>
    <dbReference type="NCBI Taxonomy" id="269237"/>
    <lineage>
        <taxon>Bacteria</taxon>
        <taxon>Pseudomonadati</taxon>
        <taxon>Campylobacterota</taxon>
        <taxon>Epsilonproteobacteria</taxon>
        <taxon>Campylobacterales</taxon>
        <taxon>Sulfurovaceae</taxon>
        <taxon>Sulfurovum</taxon>
        <taxon>environmental samples</taxon>
    </lineage>
</organism>
<sequence length="472" mass="55835">MFIGRQEELHDLESLIKKASSTFTVVYGRRRIGKTETIRHFIRTHNLHSIEITGVYGSTKTTQINAFVRKIERASKGKISTKEKFKEWQDAFFMLEDYIETLDNEKKVIFLDEFPWLDTHRSKFLSAFSEFWNDFCTRRTDIILIVCGSATSYMINKIIKNKKTLHNRVTKKLHMQPFRLKTTKEFLESKHCKYSDKSIVDTYIVLGGVAKYLEDLDCTKHQLENISYQCFNKNGLLITEYQDLYHSLFQNAQWHYKIMNLLSSKWSGYIQKEITKELNTSPSTINKVLDELELSGFISSVTLFGKKSREKVYRATDPFSYFYNKWMKDQTNINFKEIALSQRYKVWAGFAFENLCHIHTHEIKEQLGVSGVNTQTHYWQHRGDKGAQIDMLLEYVDGSKNIDIIECKYYDSTFTITKKYYEELREKISIFNEQTKYKYNIRLIFVTPFGVTANEYYNELVYKDISIHNILN</sequence>
<dbReference type="Gene3D" id="3.40.50.300">
    <property type="entry name" value="P-loop containing nucleotide triphosphate hydrolases"/>
    <property type="match status" value="1"/>
</dbReference>